<dbReference type="AlphaFoldDB" id="A0A7T9I1Q0"/>
<dbReference type="Proteomes" id="UP000596004">
    <property type="component" value="Chromosome"/>
</dbReference>
<name>A0A7T9I1Q0_9ARCH</name>
<organism evidence="1">
    <name type="scientific">Candidatus Iainarchaeum sp</name>
    <dbReference type="NCBI Taxonomy" id="3101447"/>
    <lineage>
        <taxon>Archaea</taxon>
        <taxon>Candidatus Iainarchaeota</taxon>
        <taxon>Candidatus Iainarchaeia</taxon>
        <taxon>Candidatus Iainarchaeales</taxon>
        <taxon>Candidatus Iainarchaeaceae</taxon>
        <taxon>Candidatus Iainarchaeum</taxon>
    </lineage>
</organism>
<sequence length="262" mass="30375">MRPIRHIRKQLHRYFTRSEKARKSLAALAKEREEMNAMLPFDVVQQGKKTVEHEMGVKKSEVGHYLKLLKTLEEATGQYYVVGERRKRNVPSEITHRDTVTEILKRYHNDPVAQDRVRRFAEQIDMTPFTVRLKRKHHEGEFDVGAYIGNELHGWIGLAYNRNLHALTIESIQGQRGFPGSMSQEMAGQKWYIFLANHISNAILESGARRIALINWDNQAYAKGHVESKGLYRTVERVLKSMAKKAVKTKDGKYTLFLLESE</sequence>
<dbReference type="EMBL" id="CP064981">
    <property type="protein sequence ID" value="QQR92573.1"/>
    <property type="molecule type" value="Genomic_DNA"/>
</dbReference>
<evidence type="ECO:0000313" key="1">
    <source>
        <dbReference type="EMBL" id="QQR92573.1"/>
    </source>
</evidence>
<reference evidence="1" key="1">
    <citation type="submission" date="2020-11" db="EMBL/GenBank/DDBJ databases">
        <title>Connecting structure to function with the recovery of over 1000 high-quality activated sludge metagenome-assembled genomes encoding full-length rRNA genes using long-read sequencing.</title>
        <authorList>
            <person name="Singleton C.M."/>
            <person name="Petriglieri F."/>
            <person name="Kristensen J.M."/>
            <person name="Kirkegaard R.H."/>
            <person name="Michaelsen T.Y."/>
            <person name="Andersen M.H."/>
            <person name="Karst S.M."/>
            <person name="Dueholm M.S."/>
            <person name="Nielsen P.H."/>
            <person name="Albertsen M."/>
        </authorList>
    </citation>
    <scope>NUCLEOTIDE SEQUENCE</scope>
    <source>
        <strain evidence="1">Fred_18-Q3-R57-64_BAT3C.431</strain>
    </source>
</reference>
<accession>A0A7T9I1Q0</accession>
<protein>
    <submittedName>
        <fullName evidence="1">Uncharacterized protein</fullName>
    </submittedName>
</protein>
<proteinExistence type="predicted"/>
<gene>
    <name evidence="1" type="ORF">IPJ89_05510</name>
</gene>